<dbReference type="AlphaFoldDB" id="A0A371HK73"/>
<dbReference type="Proteomes" id="UP000257109">
    <property type="component" value="Unassembled WGS sequence"/>
</dbReference>
<evidence type="ECO:0000313" key="1">
    <source>
        <dbReference type="EMBL" id="RDY03140.1"/>
    </source>
</evidence>
<evidence type="ECO:0000313" key="2">
    <source>
        <dbReference type="Proteomes" id="UP000257109"/>
    </source>
</evidence>
<feature type="non-terminal residue" evidence="1">
    <location>
        <position position="1"/>
    </location>
</feature>
<name>A0A371HK73_MUCPR</name>
<dbReference type="EMBL" id="QJKJ01002373">
    <property type="protein sequence ID" value="RDY03140.1"/>
    <property type="molecule type" value="Genomic_DNA"/>
</dbReference>
<proteinExistence type="predicted"/>
<keyword evidence="2" id="KW-1185">Reference proteome</keyword>
<comment type="caution">
    <text evidence="1">The sequence shown here is derived from an EMBL/GenBank/DDBJ whole genome shotgun (WGS) entry which is preliminary data.</text>
</comment>
<accession>A0A371HK73</accession>
<gene>
    <name evidence="1" type="ORF">CR513_13307</name>
</gene>
<protein>
    <submittedName>
        <fullName evidence="1">Uncharacterized protein</fullName>
    </submittedName>
</protein>
<sequence length="169" mass="19360">MGNFLTKAIEEAEPNPKEKVEVITLRSEKVLKESQQIEKKVAQPKNETPINKIAVDVTNQGKDMGTSYQVTKTTQNIPFIEVITQMPNYAKFLGKKIISNKKKLEEFEVINLAEKCYAIILQKLSPKLKDPKCFTIPHTMRNSYFEKPLYDLGTSINLMSYSVFKKLDL</sequence>
<dbReference type="PANTHER" id="PTHR33067">
    <property type="entry name" value="RNA-DIRECTED DNA POLYMERASE-RELATED"/>
    <property type="match status" value="1"/>
</dbReference>
<reference evidence="1" key="1">
    <citation type="submission" date="2018-05" db="EMBL/GenBank/DDBJ databases">
        <title>Draft genome of Mucuna pruriens seed.</title>
        <authorList>
            <person name="Nnadi N.E."/>
            <person name="Vos R."/>
            <person name="Hasami M.H."/>
            <person name="Devisetty U.K."/>
            <person name="Aguiy J.C."/>
        </authorList>
    </citation>
    <scope>NUCLEOTIDE SEQUENCE [LARGE SCALE GENOMIC DNA]</scope>
    <source>
        <strain evidence="1">JCA_2017</strain>
    </source>
</reference>
<dbReference type="PANTHER" id="PTHR33067:SF31">
    <property type="entry name" value="RNA-DIRECTED DNA POLYMERASE"/>
    <property type="match status" value="1"/>
</dbReference>
<organism evidence="1 2">
    <name type="scientific">Mucuna pruriens</name>
    <name type="common">Velvet bean</name>
    <name type="synonym">Dolichos pruriens</name>
    <dbReference type="NCBI Taxonomy" id="157652"/>
    <lineage>
        <taxon>Eukaryota</taxon>
        <taxon>Viridiplantae</taxon>
        <taxon>Streptophyta</taxon>
        <taxon>Embryophyta</taxon>
        <taxon>Tracheophyta</taxon>
        <taxon>Spermatophyta</taxon>
        <taxon>Magnoliopsida</taxon>
        <taxon>eudicotyledons</taxon>
        <taxon>Gunneridae</taxon>
        <taxon>Pentapetalae</taxon>
        <taxon>rosids</taxon>
        <taxon>fabids</taxon>
        <taxon>Fabales</taxon>
        <taxon>Fabaceae</taxon>
        <taxon>Papilionoideae</taxon>
        <taxon>50 kb inversion clade</taxon>
        <taxon>NPAAA clade</taxon>
        <taxon>indigoferoid/millettioid clade</taxon>
        <taxon>Phaseoleae</taxon>
        <taxon>Mucuna</taxon>
    </lineage>
</organism>
<dbReference type="OrthoDB" id="1744547at2759"/>